<sequence>MSTLSVNTFITDTLSAVDQTIEGFVHNVYQQFLQQYGYALTLLCTVYILVLGYRFTLHTLSADFNTLNRHILVLLMVYGLIINWSLYQLFIYNIFTNEPNHIAQIIVNASNHQFTTDKTIAEALNQVYGIGMSAAGKLLSSFTIQKFLCAILVIIFTFLCSLTALALLIYAKLAMAIGLALGPLFLPFMLWESTRGWFVSWLQKLFNFSLIPIITASILSLMLSLINLVLPDLNQQALQGAPDFFTVGLFGGLSLVTAFLLKQSLSIASSLSGGLTLSALGQIGSMVKSALNTTGVNSAARLTGKGLKSAGSAMVKKAQGQKQSAIHSAVEQGKNN</sequence>
<evidence type="ECO:0000256" key="1">
    <source>
        <dbReference type="ARBA" id="ARBA00004141"/>
    </source>
</evidence>
<dbReference type="GO" id="GO:0030255">
    <property type="term" value="P:protein secretion by the type IV secretion system"/>
    <property type="evidence" value="ECO:0007669"/>
    <property type="project" value="InterPro"/>
</dbReference>
<dbReference type="RefSeq" id="WP_126322294.1">
    <property type="nucleotide sequence ID" value="NZ_AP018005.1"/>
</dbReference>
<feature type="transmembrane region" description="Helical" evidence="5">
    <location>
        <begin position="205"/>
        <end position="230"/>
    </location>
</feature>
<protein>
    <submittedName>
        <fullName evidence="7">Legionella vir homologue protein</fullName>
    </submittedName>
    <submittedName>
        <fullName evidence="6">Type IV secretory systen protein VirB6</fullName>
    </submittedName>
</protein>
<evidence type="ECO:0000313" key="8">
    <source>
        <dbReference type="Proteomes" id="UP000282483"/>
    </source>
</evidence>
<evidence type="ECO:0000256" key="5">
    <source>
        <dbReference type="SAM" id="Phobius"/>
    </source>
</evidence>
<evidence type="ECO:0000256" key="2">
    <source>
        <dbReference type="ARBA" id="ARBA00022692"/>
    </source>
</evidence>
<evidence type="ECO:0000313" key="6">
    <source>
        <dbReference type="EMBL" id="BBB14778.1"/>
    </source>
</evidence>
<reference evidence="6 8" key="1">
    <citation type="submission" date="2017-03" db="EMBL/GenBank/DDBJ databases">
        <title>The genome sequence of Candidatus Rickettsiella viridis.</title>
        <authorList>
            <person name="Nikoh N."/>
            <person name="Tsuchida T."/>
            <person name="Yamaguchi K."/>
            <person name="Maeda T."/>
            <person name="Shigenobu S."/>
            <person name="Fukatsu T."/>
        </authorList>
    </citation>
    <scope>NUCLEOTIDE SEQUENCE [LARGE SCALE GENOMIC DNA]</scope>
    <source>
        <strain evidence="6 8">Ap-RA04</strain>
    </source>
</reference>
<feature type="transmembrane region" description="Helical" evidence="5">
    <location>
        <begin position="175"/>
        <end position="193"/>
    </location>
</feature>
<proteinExistence type="predicted"/>
<evidence type="ECO:0000313" key="7">
    <source>
        <dbReference type="EMBL" id="BBB15508.1"/>
    </source>
</evidence>
<dbReference type="Pfam" id="PF04610">
    <property type="entry name" value="TrbL"/>
    <property type="match status" value="1"/>
</dbReference>
<dbReference type="Proteomes" id="UP000282483">
    <property type="component" value="Chromosome"/>
</dbReference>
<organism evidence="6 8">
    <name type="scientific">Candidatus Rickettsiella viridis</name>
    <dbReference type="NCBI Taxonomy" id="676208"/>
    <lineage>
        <taxon>Bacteria</taxon>
        <taxon>Pseudomonadati</taxon>
        <taxon>Pseudomonadota</taxon>
        <taxon>Gammaproteobacteria</taxon>
        <taxon>Legionellales</taxon>
        <taxon>Coxiellaceae</taxon>
        <taxon>Rickettsiella</taxon>
    </lineage>
</organism>
<feature type="transmembrane region" description="Helical" evidence="5">
    <location>
        <begin position="147"/>
        <end position="169"/>
    </location>
</feature>
<evidence type="ECO:0000256" key="4">
    <source>
        <dbReference type="ARBA" id="ARBA00023136"/>
    </source>
</evidence>
<keyword evidence="8" id="KW-1185">Reference proteome</keyword>
<feature type="transmembrane region" description="Helical" evidence="5">
    <location>
        <begin position="36"/>
        <end position="55"/>
    </location>
</feature>
<dbReference type="OrthoDB" id="5634624at2"/>
<gene>
    <name evidence="6" type="primary">virB6</name>
    <name evidence="6" type="ORF">RVIR1_02460</name>
    <name evidence="7" type="ORF">RVIR1_10360</name>
</gene>
<dbReference type="InterPro" id="IPR007688">
    <property type="entry name" value="Conjugal_tfr_TrbL/VirB6"/>
</dbReference>
<comment type="subcellular location">
    <subcellularLocation>
        <location evidence="1">Membrane</location>
        <topology evidence="1">Multi-pass membrane protein</topology>
    </subcellularLocation>
</comment>
<dbReference type="KEGG" id="rvi:RVIR1_02460"/>
<dbReference type="KEGG" id="rvi:RVIR1_10360"/>
<keyword evidence="4 5" id="KW-0472">Membrane</keyword>
<dbReference type="EMBL" id="AP018005">
    <property type="protein sequence ID" value="BBB14778.1"/>
    <property type="molecule type" value="Genomic_DNA"/>
</dbReference>
<dbReference type="GO" id="GO:0016020">
    <property type="term" value="C:membrane"/>
    <property type="evidence" value="ECO:0007669"/>
    <property type="project" value="UniProtKB-SubCell"/>
</dbReference>
<feature type="transmembrane region" description="Helical" evidence="5">
    <location>
        <begin position="67"/>
        <end position="87"/>
    </location>
</feature>
<evidence type="ECO:0000256" key="3">
    <source>
        <dbReference type="ARBA" id="ARBA00022989"/>
    </source>
</evidence>
<keyword evidence="2 5" id="KW-0812">Transmembrane</keyword>
<accession>A0A2Z5UTK4</accession>
<feature type="transmembrane region" description="Helical" evidence="5">
    <location>
        <begin position="242"/>
        <end position="261"/>
    </location>
</feature>
<dbReference type="AlphaFoldDB" id="A0A2Z5UTK4"/>
<keyword evidence="3 5" id="KW-1133">Transmembrane helix</keyword>
<name>A0A2Z5UTK4_9COXI</name>
<dbReference type="EMBL" id="AP018005">
    <property type="protein sequence ID" value="BBB15508.1"/>
    <property type="molecule type" value="Genomic_DNA"/>
</dbReference>